<feature type="transmembrane region" description="Helical" evidence="1">
    <location>
        <begin position="18"/>
        <end position="38"/>
    </location>
</feature>
<protein>
    <submittedName>
        <fullName evidence="2">Uncharacterized protein</fullName>
    </submittedName>
</protein>
<keyword evidence="1" id="KW-0812">Transmembrane</keyword>
<gene>
    <name evidence="2" type="ORF">SAMN04488132_102467</name>
</gene>
<keyword evidence="3" id="KW-1185">Reference proteome</keyword>
<dbReference type="EMBL" id="FUWH01000002">
    <property type="protein sequence ID" value="SJZ53210.1"/>
    <property type="molecule type" value="Genomic_DNA"/>
</dbReference>
<dbReference type="Proteomes" id="UP000190888">
    <property type="component" value="Unassembled WGS sequence"/>
</dbReference>
<keyword evidence="1" id="KW-1133">Transmembrane helix</keyword>
<dbReference type="STRING" id="413434.SAMN04488132_102467"/>
<evidence type="ECO:0000313" key="3">
    <source>
        <dbReference type="Proteomes" id="UP000190888"/>
    </source>
</evidence>
<reference evidence="2 3" key="1">
    <citation type="submission" date="2017-02" db="EMBL/GenBank/DDBJ databases">
        <authorList>
            <person name="Peterson S.W."/>
        </authorList>
    </citation>
    <scope>NUCLEOTIDE SEQUENCE [LARGE SCALE GENOMIC DNA]</scope>
    <source>
        <strain evidence="2 3">DSM 22335</strain>
    </source>
</reference>
<proteinExistence type="predicted"/>
<feature type="transmembrane region" description="Helical" evidence="1">
    <location>
        <begin position="50"/>
        <end position="69"/>
    </location>
</feature>
<sequence length="106" mass="11861">MLQQQVITMEKKNTSQHILNTSATLFGLCYVVLTSLKALKLDGETTIDEFTAASMFLFMLSCLLSFLSMRAGKKQVLLEKLADYVFLTGLLVLFGTTLFIMFHVIA</sequence>
<organism evidence="2 3">
    <name type="scientific">Sediminibacterium ginsengisoli</name>
    <dbReference type="NCBI Taxonomy" id="413434"/>
    <lineage>
        <taxon>Bacteria</taxon>
        <taxon>Pseudomonadati</taxon>
        <taxon>Bacteroidota</taxon>
        <taxon>Chitinophagia</taxon>
        <taxon>Chitinophagales</taxon>
        <taxon>Chitinophagaceae</taxon>
        <taxon>Sediminibacterium</taxon>
    </lineage>
</organism>
<keyword evidence="1" id="KW-0472">Membrane</keyword>
<dbReference type="AlphaFoldDB" id="A0A1T4LEX0"/>
<evidence type="ECO:0000313" key="2">
    <source>
        <dbReference type="EMBL" id="SJZ53210.1"/>
    </source>
</evidence>
<evidence type="ECO:0000256" key="1">
    <source>
        <dbReference type="SAM" id="Phobius"/>
    </source>
</evidence>
<name>A0A1T4LEX0_9BACT</name>
<feature type="transmembrane region" description="Helical" evidence="1">
    <location>
        <begin position="81"/>
        <end position="105"/>
    </location>
</feature>
<accession>A0A1T4LEX0</accession>